<gene>
    <name evidence="11" type="primary">asnB</name>
    <name evidence="11" type="ORF">EWM62_06725</name>
</gene>
<dbReference type="CDD" id="cd01991">
    <property type="entry name" value="Asn_synthase_B_C"/>
    <property type="match status" value="1"/>
</dbReference>
<evidence type="ECO:0000313" key="12">
    <source>
        <dbReference type="Proteomes" id="UP000293331"/>
    </source>
</evidence>
<organism evidence="11 12">
    <name type="scientific">Mucilaginibacter terrigena</name>
    <dbReference type="NCBI Taxonomy" id="2492395"/>
    <lineage>
        <taxon>Bacteria</taxon>
        <taxon>Pseudomonadati</taxon>
        <taxon>Bacteroidota</taxon>
        <taxon>Sphingobacteriia</taxon>
        <taxon>Sphingobacteriales</taxon>
        <taxon>Sphingobacteriaceae</taxon>
        <taxon>Mucilaginibacter</taxon>
    </lineage>
</organism>
<dbReference type="Pfam" id="PF00733">
    <property type="entry name" value="Asn_synthase"/>
    <property type="match status" value="1"/>
</dbReference>
<dbReference type="EMBL" id="SEWG01000002">
    <property type="protein sequence ID" value="RYU91628.1"/>
    <property type="molecule type" value="Genomic_DNA"/>
</dbReference>
<dbReference type="Gene3D" id="3.40.50.620">
    <property type="entry name" value="HUPs"/>
    <property type="match status" value="1"/>
</dbReference>
<dbReference type="RefSeq" id="WP_129875885.1">
    <property type="nucleotide sequence ID" value="NZ_SEWG01000002.1"/>
</dbReference>
<dbReference type="PANTHER" id="PTHR43284:SF1">
    <property type="entry name" value="ASPARAGINE SYNTHETASE"/>
    <property type="match status" value="1"/>
</dbReference>
<keyword evidence="12" id="KW-1185">Reference proteome</keyword>
<evidence type="ECO:0000256" key="5">
    <source>
        <dbReference type="ARBA" id="ARBA00022840"/>
    </source>
</evidence>
<keyword evidence="5 9" id="KW-0067">ATP-binding</keyword>
<evidence type="ECO:0000256" key="9">
    <source>
        <dbReference type="PIRSR" id="PIRSR001589-2"/>
    </source>
</evidence>
<name>A0A4Q5LQA1_9SPHI</name>
<comment type="pathway">
    <text evidence="1">Amino-acid biosynthesis; L-asparagine biosynthesis; L-asparagine from L-aspartate (L-Gln route): step 1/1.</text>
</comment>
<dbReference type="GO" id="GO:0004066">
    <property type="term" value="F:asparagine synthase (glutamine-hydrolyzing) activity"/>
    <property type="evidence" value="ECO:0007669"/>
    <property type="project" value="UniProtKB-EC"/>
</dbReference>
<dbReference type="InterPro" id="IPR017932">
    <property type="entry name" value="GATase_2_dom"/>
</dbReference>
<dbReference type="SUPFAM" id="SSF52402">
    <property type="entry name" value="Adenine nucleotide alpha hydrolases-like"/>
    <property type="match status" value="1"/>
</dbReference>
<dbReference type="InterPro" id="IPR006426">
    <property type="entry name" value="Asn_synth_AEB"/>
</dbReference>
<reference evidence="11 12" key="1">
    <citation type="submission" date="2019-02" db="EMBL/GenBank/DDBJ databases">
        <title>Bacterial novel species Mucilaginibacter sp. 17JY9-4 isolated from soil.</title>
        <authorList>
            <person name="Jung H.-Y."/>
        </authorList>
    </citation>
    <scope>NUCLEOTIDE SEQUENCE [LARGE SCALE GENOMIC DNA]</scope>
    <source>
        <strain evidence="11 12">17JY9-4</strain>
    </source>
</reference>
<dbReference type="NCBIfam" id="TIGR01536">
    <property type="entry name" value="asn_synth_AEB"/>
    <property type="match status" value="1"/>
</dbReference>
<dbReference type="PIRSF" id="PIRSF001589">
    <property type="entry name" value="Asn_synthetase_glu-h"/>
    <property type="match status" value="1"/>
</dbReference>
<dbReference type="GO" id="GO:0005829">
    <property type="term" value="C:cytosol"/>
    <property type="evidence" value="ECO:0007669"/>
    <property type="project" value="TreeGrafter"/>
</dbReference>
<dbReference type="InterPro" id="IPR001962">
    <property type="entry name" value="Asn_synthase"/>
</dbReference>
<evidence type="ECO:0000259" key="10">
    <source>
        <dbReference type="PROSITE" id="PS51278"/>
    </source>
</evidence>
<keyword evidence="8" id="KW-0061">Asparagine biosynthesis</keyword>
<feature type="binding site" evidence="9">
    <location>
        <begin position="361"/>
        <end position="362"/>
    </location>
    <ligand>
        <name>ATP</name>
        <dbReference type="ChEBI" id="CHEBI:30616"/>
    </ligand>
</feature>
<dbReference type="InterPro" id="IPR051786">
    <property type="entry name" value="ASN_synthetase/amidase"/>
</dbReference>
<evidence type="ECO:0000256" key="1">
    <source>
        <dbReference type="ARBA" id="ARBA00005187"/>
    </source>
</evidence>
<feature type="binding site" evidence="9">
    <location>
        <position position="103"/>
    </location>
    <ligand>
        <name>L-glutamine</name>
        <dbReference type="ChEBI" id="CHEBI:58359"/>
    </ligand>
</feature>
<sequence length="593" mass="67305">MCRIAGLVTNRLQVDEVKRAVKVMCEALQHGGPDDEGLFYSADANVTFGHRRLSIIDLSKRGHQPMADQNLKAWITFNGEIYNYNELKTQLQQLGATFNSDTDTEVIIQAYLHWGTNSFSKLRGMFAFALYDTISGAVYLVRDSTGIKPLYYYATEGQISFASEIRAFKAAGLATDEDTRWPVWLLAFGHIPEPYTTLKNVLSIPKGHFLCWNKNGAHTIEKYQQTAITDCITDIQSAREGINHYLKKAVIRQLIADAPIGVFLSGGIDSSLLTLLAAQKKQDLKTISIFFNEKEYDERAYQHAVLDKLSGSNFTHLVKQHDFETHLPKILGAMDMPTTDGINSWFISKYAREDGLKTVLSGIGADELFGGYPSFDRIKYLRYLKMLPAAPFTLSKLFSDDRVKKFGYLKQDNTAADYLFLRGLYAPVDIAKLIDMDEDEVNSTLFDDLDIPALDKYDKLNAAWLETNMYMQNQLLHDTDIMSMSHGLEVRVPFLNEDFQQYVSQIHPSIRFHGNQPKKILIDAFEGLVPEVVWNRPKMGFTFPLQKWMAANESISNKNNYKGTAAKKIINKFNKGKIHWSRAFALYQVQGHV</sequence>
<dbReference type="CDD" id="cd00712">
    <property type="entry name" value="AsnB"/>
    <property type="match status" value="1"/>
</dbReference>
<comment type="catalytic activity">
    <reaction evidence="7">
        <text>L-aspartate + L-glutamine + ATP + H2O = L-asparagine + L-glutamate + AMP + diphosphate + H(+)</text>
        <dbReference type="Rhea" id="RHEA:12228"/>
        <dbReference type="ChEBI" id="CHEBI:15377"/>
        <dbReference type="ChEBI" id="CHEBI:15378"/>
        <dbReference type="ChEBI" id="CHEBI:29985"/>
        <dbReference type="ChEBI" id="CHEBI:29991"/>
        <dbReference type="ChEBI" id="CHEBI:30616"/>
        <dbReference type="ChEBI" id="CHEBI:33019"/>
        <dbReference type="ChEBI" id="CHEBI:58048"/>
        <dbReference type="ChEBI" id="CHEBI:58359"/>
        <dbReference type="ChEBI" id="CHEBI:456215"/>
        <dbReference type="EC" id="6.3.5.4"/>
    </reaction>
</comment>
<dbReference type="PANTHER" id="PTHR43284">
    <property type="entry name" value="ASPARAGINE SYNTHETASE (GLUTAMINE-HYDROLYZING)"/>
    <property type="match status" value="1"/>
</dbReference>
<dbReference type="SUPFAM" id="SSF56235">
    <property type="entry name" value="N-terminal nucleophile aminohydrolases (Ntn hydrolases)"/>
    <property type="match status" value="1"/>
</dbReference>
<protein>
    <recommendedName>
        <fullName evidence="3">asparagine synthase (glutamine-hydrolyzing)</fullName>
        <ecNumber evidence="3">6.3.5.4</ecNumber>
    </recommendedName>
</protein>
<dbReference type="InterPro" id="IPR029055">
    <property type="entry name" value="Ntn_hydrolases_N"/>
</dbReference>
<comment type="similarity">
    <text evidence="2">Belongs to the asparagine synthetase family.</text>
</comment>
<dbReference type="InterPro" id="IPR014729">
    <property type="entry name" value="Rossmann-like_a/b/a_fold"/>
</dbReference>
<keyword evidence="6 8" id="KW-0315">Glutamine amidotransferase</keyword>
<feature type="binding site" evidence="9">
    <location>
        <position position="289"/>
    </location>
    <ligand>
        <name>ATP</name>
        <dbReference type="ChEBI" id="CHEBI:30616"/>
    </ligand>
</feature>
<evidence type="ECO:0000256" key="6">
    <source>
        <dbReference type="ARBA" id="ARBA00022962"/>
    </source>
</evidence>
<dbReference type="EC" id="6.3.5.4" evidence="3"/>
<comment type="caution">
    <text evidence="11">The sequence shown here is derived from an EMBL/GenBank/DDBJ whole genome shotgun (WGS) entry which is preliminary data.</text>
</comment>
<evidence type="ECO:0000256" key="8">
    <source>
        <dbReference type="PIRSR" id="PIRSR001589-1"/>
    </source>
</evidence>
<evidence type="ECO:0000256" key="2">
    <source>
        <dbReference type="ARBA" id="ARBA00005752"/>
    </source>
</evidence>
<dbReference type="Proteomes" id="UP000293331">
    <property type="component" value="Unassembled WGS sequence"/>
</dbReference>
<accession>A0A4Q5LQA1</accession>
<evidence type="ECO:0000256" key="3">
    <source>
        <dbReference type="ARBA" id="ARBA00012737"/>
    </source>
</evidence>
<dbReference type="PROSITE" id="PS51278">
    <property type="entry name" value="GATASE_TYPE_2"/>
    <property type="match status" value="1"/>
</dbReference>
<dbReference type="GO" id="GO:0005524">
    <property type="term" value="F:ATP binding"/>
    <property type="evidence" value="ECO:0007669"/>
    <property type="project" value="UniProtKB-KW"/>
</dbReference>
<proteinExistence type="inferred from homology"/>
<keyword evidence="8" id="KW-0028">Amino-acid biosynthesis</keyword>
<evidence type="ECO:0000256" key="7">
    <source>
        <dbReference type="ARBA" id="ARBA00048741"/>
    </source>
</evidence>
<keyword evidence="11" id="KW-0436">Ligase</keyword>
<dbReference type="GO" id="GO:0006529">
    <property type="term" value="P:asparagine biosynthetic process"/>
    <property type="evidence" value="ECO:0007669"/>
    <property type="project" value="UniProtKB-KW"/>
</dbReference>
<keyword evidence="4 9" id="KW-0547">Nucleotide-binding</keyword>
<dbReference type="InterPro" id="IPR033738">
    <property type="entry name" value="AsnB_N"/>
</dbReference>
<dbReference type="OrthoDB" id="9763290at2"/>
<dbReference type="AlphaFoldDB" id="A0A4Q5LQA1"/>
<feature type="domain" description="Glutamine amidotransferase type-2" evidence="10">
    <location>
        <begin position="2"/>
        <end position="215"/>
    </location>
</feature>
<feature type="active site" description="For GATase activity" evidence="8">
    <location>
        <position position="2"/>
    </location>
</feature>
<evidence type="ECO:0000256" key="4">
    <source>
        <dbReference type="ARBA" id="ARBA00022741"/>
    </source>
</evidence>
<dbReference type="Pfam" id="PF13537">
    <property type="entry name" value="GATase_7"/>
    <property type="match status" value="1"/>
</dbReference>
<evidence type="ECO:0000313" key="11">
    <source>
        <dbReference type="EMBL" id="RYU91628.1"/>
    </source>
</evidence>
<dbReference type="Gene3D" id="3.60.20.10">
    <property type="entry name" value="Glutamine Phosphoribosylpyrophosphate, subunit 1, domain 1"/>
    <property type="match status" value="1"/>
</dbReference>